<evidence type="ECO:0000313" key="2">
    <source>
        <dbReference type="Proteomes" id="UP000001889"/>
    </source>
</evidence>
<name>D2TTH8_CITRI</name>
<dbReference type="HOGENOM" id="CLU_206516_1_0_6"/>
<keyword evidence="2" id="KW-1185">Reference proteome</keyword>
<dbReference type="AlphaFoldDB" id="D2TTH8"/>
<dbReference type="STRING" id="637910.ROD_37721"/>
<organism evidence="1 2">
    <name type="scientific">Citrobacter rodentium (strain ICC168)</name>
    <name type="common">Citrobacter freundii biotype 4280</name>
    <dbReference type="NCBI Taxonomy" id="637910"/>
    <lineage>
        <taxon>Bacteria</taxon>
        <taxon>Pseudomonadati</taxon>
        <taxon>Pseudomonadota</taxon>
        <taxon>Gammaproteobacteria</taxon>
        <taxon>Enterobacterales</taxon>
        <taxon>Enterobacteriaceae</taxon>
        <taxon>Citrobacter</taxon>
    </lineage>
</organism>
<dbReference type="EMBL" id="FN543502">
    <property type="protein sequence ID" value="CBG90477.1"/>
    <property type="molecule type" value="Genomic_DNA"/>
</dbReference>
<reference evidence="1 2" key="1">
    <citation type="journal article" date="2010" name="J. Bacteriol.">
        <title>The Citrobacter rodentium genome sequence reveals convergent evolution with human pathogenic Escherichia coli.</title>
        <authorList>
            <person name="Petty N.K."/>
            <person name="Bulgin R."/>
            <person name="Crepin V.F."/>
            <person name="Cerdeno-Tarraga A.M."/>
            <person name="Schroeder G.N."/>
            <person name="Quail M.A."/>
            <person name="Lennard N."/>
            <person name="Corton C."/>
            <person name="Barron A."/>
            <person name="Clark L."/>
            <person name="Toribio A.L."/>
            <person name="Parkhill J."/>
            <person name="Dougan G."/>
            <person name="Frankel G."/>
            <person name="Thomson N.R."/>
        </authorList>
    </citation>
    <scope>NUCLEOTIDE SEQUENCE [LARGE SCALE GENOMIC DNA]</scope>
    <source>
        <strain evidence="1 2">ICC168</strain>
    </source>
</reference>
<dbReference type="Proteomes" id="UP000001889">
    <property type="component" value="Chromosome"/>
</dbReference>
<protein>
    <submittedName>
        <fullName evidence="1">Uncharacterized protein</fullName>
    </submittedName>
</protein>
<gene>
    <name evidence="1" type="ordered locus">ROD_37721</name>
</gene>
<proteinExistence type="predicted"/>
<evidence type="ECO:0000313" key="1">
    <source>
        <dbReference type="EMBL" id="CBG90477.1"/>
    </source>
</evidence>
<accession>D2TTH8</accession>
<dbReference type="eggNOG" id="ENOG5031J5X">
    <property type="taxonomic scope" value="Bacteria"/>
</dbReference>
<dbReference type="KEGG" id="cro:ROD_37721"/>
<sequence>MTQCAIKGHHLMPFLYAFEPEPGSSVILFVIIIAETGSVEGVESEALTRISAQG</sequence>